<dbReference type="AlphaFoldDB" id="E0IBU9"/>
<sequence length="82" mass="9093">MFKYAQIESNGRCFTVSYLSGEADSESMLLLNSEDDVRVGDVWDGETWIRPEPVPSEPENVSLAERIALLESALDELLLGGM</sequence>
<dbReference type="Proteomes" id="UP000005387">
    <property type="component" value="Unassembled WGS sequence"/>
</dbReference>
<evidence type="ECO:0000313" key="2">
    <source>
        <dbReference type="Proteomes" id="UP000005387"/>
    </source>
</evidence>
<organism evidence="1 2">
    <name type="scientific">Paenibacillus curdlanolyticus YK9</name>
    <dbReference type="NCBI Taxonomy" id="717606"/>
    <lineage>
        <taxon>Bacteria</taxon>
        <taxon>Bacillati</taxon>
        <taxon>Bacillota</taxon>
        <taxon>Bacilli</taxon>
        <taxon>Bacillales</taxon>
        <taxon>Paenibacillaceae</taxon>
        <taxon>Paenibacillus</taxon>
    </lineage>
</organism>
<accession>E0IBU9</accession>
<protein>
    <submittedName>
        <fullName evidence="1">Uncharacterized protein</fullName>
    </submittedName>
</protein>
<name>E0IBU9_9BACL</name>
<dbReference type="EMBL" id="AEDD01000008">
    <property type="protein sequence ID" value="EFM10179.1"/>
    <property type="molecule type" value="Genomic_DNA"/>
</dbReference>
<gene>
    <name evidence="1" type="ORF">PaecuDRAFT_3138</name>
</gene>
<dbReference type="STRING" id="717606.PaecuDRAFT_3138"/>
<dbReference type="RefSeq" id="WP_006039126.1">
    <property type="nucleotide sequence ID" value="NZ_AEDD01000008.1"/>
</dbReference>
<proteinExistence type="predicted"/>
<reference evidence="1 2" key="1">
    <citation type="submission" date="2010-07" db="EMBL/GenBank/DDBJ databases">
        <title>The draft genome of Paenibacillus curdlanolyticus YK9.</title>
        <authorList>
            <consortium name="US DOE Joint Genome Institute (JGI-PGF)"/>
            <person name="Lucas S."/>
            <person name="Copeland A."/>
            <person name="Lapidus A."/>
            <person name="Cheng J.-F."/>
            <person name="Bruce D."/>
            <person name="Goodwin L."/>
            <person name="Pitluck S."/>
            <person name="Land M.L."/>
            <person name="Hauser L."/>
            <person name="Chang Y.-J."/>
            <person name="Jeffries C."/>
            <person name="Anderson I.J."/>
            <person name="Johnson E."/>
            <person name="Loganathan U."/>
            <person name="Mulhopadhyay B."/>
            <person name="Kyrpides N."/>
            <person name="Woyke T.J."/>
        </authorList>
    </citation>
    <scope>NUCLEOTIDE SEQUENCE [LARGE SCALE GENOMIC DNA]</scope>
    <source>
        <strain evidence="1 2">YK9</strain>
    </source>
</reference>
<dbReference type="OrthoDB" id="2621562at2"/>
<keyword evidence="2" id="KW-1185">Reference proteome</keyword>
<evidence type="ECO:0000313" key="1">
    <source>
        <dbReference type="EMBL" id="EFM10179.1"/>
    </source>
</evidence>